<proteinExistence type="predicted"/>
<sequence length="73" mass="7584">MPVTDQPQPHRPYALTGVSMRDLLASCAAADAVSLPPRTPDPGTGPHLTGAPRTDTARRPGTPHGRTGHPRAA</sequence>
<comment type="caution">
    <text evidence="2">The sequence shown here is derived from an EMBL/GenBank/DDBJ whole genome shotgun (WGS) entry which is preliminary data.</text>
</comment>
<dbReference type="Proteomes" id="UP001589703">
    <property type="component" value="Unassembled WGS sequence"/>
</dbReference>
<organism evidence="2 3">
    <name type="scientific">Streptomyces thermocoprophilus</name>
    <dbReference type="NCBI Taxonomy" id="78356"/>
    <lineage>
        <taxon>Bacteria</taxon>
        <taxon>Bacillati</taxon>
        <taxon>Actinomycetota</taxon>
        <taxon>Actinomycetes</taxon>
        <taxon>Kitasatosporales</taxon>
        <taxon>Streptomycetaceae</taxon>
        <taxon>Streptomyces</taxon>
    </lineage>
</organism>
<reference evidence="2 3" key="1">
    <citation type="submission" date="2024-09" db="EMBL/GenBank/DDBJ databases">
        <authorList>
            <person name="Sun Q."/>
            <person name="Mori K."/>
        </authorList>
    </citation>
    <scope>NUCLEOTIDE SEQUENCE [LARGE SCALE GENOMIC DNA]</scope>
    <source>
        <strain evidence="2 3">JCM 10918</strain>
    </source>
</reference>
<gene>
    <name evidence="2" type="ORF">ACFFRO_06105</name>
</gene>
<accession>A0ABV5VAI0</accession>
<name>A0ABV5VAI0_9ACTN</name>
<feature type="region of interest" description="Disordered" evidence="1">
    <location>
        <begin position="31"/>
        <end position="73"/>
    </location>
</feature>
<evidence type="ECO:0000313" key="2">
    <source>
        <dbReference type="EMBL" id="MFB9734712.1"/>
    </source>
</evidence>
<keyword evidence="3" id="KW-1185">Reference proteome</keyword>
<protein>
    <submittedName>
        <fullName evidence="2">Uncharacterized protein</fullName>
    </submittedName>
</protein>
<evidence type="ECO:0000313" key="3">
    <source>
        <dbReference type="Proteomes" id="UP001589703"/>
    </source>
</evidence>
<dbReference type="RefSeq" id="WP_247461239.1">
    <property type="nucleotide sequence ID" value="NZ_JBHMAR010000004.1"/>
</dbReference>
<dbReference type="EMBL" id="JBHMAR010000004">
    <property type="protein sequence ID" value="MFB9734712.1"/>
    <property type="molecule type" value="Genomic_DNA"/>
</dbReference>
<evidence type="ECO:0000256" key="1">
    <source>
        <dbReference type="SAM" id="MobiDB-lite"/>
    </source>
</evidence>